<accession>A0A427A4H9</accession>
<protein>
    <submittedName>
        <fullName evidence="2">Uncharacterized protein</fullName>
    </submittedName>
</protein>
<sequence length="166" mass="18321">MDCPRKILRPGVTREWVDEGELRKERTESEVAEALRCAGRGHTLRDRGPSMIGVTGELDCCSANIRLREPDKSEDKAEGVEVGNPKGEEATTSPEGLSYPKAKRRLERRWTRRSVTVPRGGSTDCEERDANARQRIVGPCAGAGTAEAGPPWSHRSLALMEGEHWS</sequence>
<gene>
    <name evidence="2" type="ORF">B296_00034773</name>
</gene>
<evidence type="ECO:0000256" key="1">
    <source>
        <dbReference type="SAM" id="MobiDB-lite"/>
    </source>
</evidence>
<dbReference type="Proteomes" id="UP000287651">
    <property type="component" value="Unassembled WGS sequence"/>
</dbReference>
<comment type="caution">
    <text evidence="2">The sequence shown here is derived from an EMBL/GenBank/DDBJ whole genome shotgun (WGS) entry which is preliminary data.</text>
</comment>
<proteinExistence type="predicted"/>
<reference evidence="2 3" key="1">
    <citation type="journal article" date="2014" name="Agronomy (Basel)">
        <title>A Draft Genome Sequence for Ensete ventricosum, the Drought-Tolerant Tree Against Hunger.</title>
        <authorList>
            <person name="Harrison J."/>
            <person name="Moore K.A."/>
            <person name="Paszkiewicz K."/>
            <person name="Jones T."/>
            <person name="Grant M."/>
            <person name="Ambacheew D."/>
            <person name="Muzemil S."/>
            <person name="Studholme D.J."/>
        </authorList>
    </citation>
    <scope>NUCLEOTIDE SEQUENCE [LARGE SCALE GENOMIC DNA]</scope>
</reference>
<evidence type="ECO:0000313" key="3">
    <source>
        <dbReference type="Proteomes" id="UP000287651"/>
    </source>
</evidence>
<feature type="compositionally biased region" description="Basic and acidic residues" evidence="1">
    <location>
        <begin position="69"/>
        <end position="79"/>
    </location>
</feature>
<evidence type="ECO:0000313" key="2">
    <source>
        <dbReference type="EMBL" id="RRT71068.1"/>
    </source>
</evidence>
<feature type="compositionally biased region" description="Basic residues" evidence="1">
    <location>
        <begin position="101"/>
        <end position="112"/>
    </location>
</feature>
<feature type="region of interest" description="Disordered" evidence="1">
    <location>
        <begin position="69"/>
        <end position="166"/>
    </location>
</feature>
<dbReference type="EMBL" id="AMZH03003814">
    <property type="protein sequence ID" value="RRT71068.1"/>
    <property type="molecule type" value="Genomic_DNA"/>
</dbReference>
<name>A0A427A4H9_ENSVE</name>
<organism evidence="2 3">
    <name type="scientific">Ensete ventricosum</name>
    <name type="common">Abyssinian banana</name>
    <name type="synonym">Musa ensete</name>
    <dbReference type="NCBI Taxonomy" id="4639"/>
    <lineage>
        <taxon>Eukaryota</taxon>
        <taxon>Viridiplantae</taxon>
        <taxon>Streptophyta</taxon>
        <taxon>Embryophyta</taxon>
        <taxon>Tracheophyta</taxon>
        <taxon>Spermatophyta</taxon>
        <taxon>Magnoliopsida</taxon>
        <taxon>Liliopsida</taxon>
        <taxon>Zingiberales</taxon>
        <taxon>Musaceae</taxon>
        <taxon>Ensete</taxon>
    </lineage>
</organism>
<dbReference type="AlphaFoldDB" id="A0A427A4H9"/>